<gene>
    <name evidence="1" type="ORF">GCM10010430_74810</name>
</gene>
<evidence type="ECO:0000313" key="1">
    <source>
        <dbReference type="EMBL" id="GAA2277890.1"/>
    </source>
</evidence>
<dbReference type="Proteomes" id="UP001500305">
    <property type="component" value="Unassembled WGS sequence"/>
</dbReference>
<organism evidence="1 2">
    <name type="scientific">Kitasatospora cystarginea</name>
    <dbReference type="NCBI Taxonomy" id="58350"/>
    <lineage>
        <taxon>Bacteria</taxon>
        <taxon>Bacillati</taxon>
        <taxon>Actinomycetota</taxon>
        <taxon>Actinomycetes</taxon>
        <taxon>Kitasatosporales</taxon>
        <taxon>Streptomycetaceae</taxon>
        <taxon>Kitasatospora</taxon>
    </lineage>
</organism>
<sequence length="99" mass="10720">MLGWGAGNHDRQGDPDAPDADLVLTVNWDSTDGWSYGWDNESIPDGSGALVALGVPADSDPAILARVLEHVMDDENDPARWEGADRLYEAVLQIWQGDS</sequence>
<reference evidence="1 2" key="1">
    <citation type="journal article" date="2019" name="Int. J. Syst. Evol. Microbiol.">
        <title>The Global Catalogue of Microorganisms (GCM) 10K type strain sequencing project: providing services to taxonomists for standard genome sequencing and annotation.</title>
        <authorList>
            <consortium name="The Broad Institute Genomics Platform"/>
            <consortium name="The Broad Institute Genome Sequencing Center for Infectious Disease"/>
            <person name="Wu L."/>
            <person name="Ma J."/>
        </authorList>
    </citation>
    <scope>NUCLEOTIDE SEQUENCE [LARGE SCALE GENOMIC DNA]</scope>
    <source>
        <strain evidence="1 2">JCM 7356</strain>
    </source>
</reference>
<proteinExistence type="predicted"/>
<dbReference type="EMBL" id="BAAATR010000059">
    <property type="protein sequence ID" value="GAA2277890.1"/>
    <property type="molecule type" value="Genomic_DNA"/>
</dbReference>
<accession>A0ABN3EZ75</accession>
<comment type="caution">
    <text evidence="1">The sequence shown here is derived from an EMBL/GenBank/DDBJ whole genome shotgun (WGS) entry which is preliminary data.</text>
</comment>
<keyword evidence="2" id="KW-1185">Reference proteome</keyword>
<evidence type="ECO:0000313" key="2">
    <source>
        <dbReference type="Proteomes" id="UP001500305"/>
    </source>
</evidence>
<protein>
    <submittedName>
        <fullName evidence="1">Uncharacterized protein</fullName>
    </submittedName>
</protein>
<name>A0ABN3EZ75_9ACTN</name>
<dbReference type="RefSeq" id="WP_344641027.1">
    <property type="nucleotide sequence ID" value="NZ_BAAATR010000059.1"/>
</dbReference>